<keyword evidence="3" id="KW-0862">Zinc</keyword>
<evidence type="ECO:0000256" key="1">
    <source>
        <dbReference type="ARBA" id="ARBA00022723"/>
    </source>
</evidence>
<dbReference type="PANTHER" id="PTHR33823">
    <property type="entry name" value="RNA POLYMERASE-BINDING TRANSCRIPTION FACTOR DKSA-RELATED"/>
    <property type="match status" value="1"/>
</dbReference>
<accession>A0ABP6ZG63</accession>
<feature type="coiled-coil region" evidence="5">
    <location>
        <begin position="60"/>
        <end position="87"/>
    </location>
</feature>
<evidence type="ECO:0000256" key="5">
    <source>
        <dbReference type="SAM" id="Coils"/>
    </source>
</evidence>
<dbReference type="Gene3D" id="1.20.120.910">
    <property type="entry name" value="DksA, coiled-coil domain"/>
    <property type="match status" value="1"/>
</dbReference>
<dbReference type="EMBL" id="BAAAZO010000003">
    <property type="protein sequence ID" value="GAA3608258.1"/>
    <property type="molecule type" value="Genomic_DNA"/>
</dbReference>
<protein>
    <recommendedName>
        <fullName evidence="6">Zinc finger DksA/TraR C4-type domain-containing protein</fullName>
    </recommendedName>
</protein>
<evidence type="ECO:0000259" key="6">
    <source>
        <dbReference type="Pfam" id="PF01258"/>
    </source>
</evidence>
<evidence type="ECO:0000313" key="8">
    <source>
        <dbReference type="Proteomes" id="UP001501074"/>
    </source>
</evidence>
<dbReference type="InterPro" id="IPR000962">
    <property type="entry name" value="Znf_DskA_TraR"/>
</dbReference>
<name>A0ABP6ZG63_9ACTN</name>
<dbReference type="PROSITE" id="PS51128">
    <property type="entry name" value="ZF_DKSA_2"/>
    <property type="match status" value="1"/>
</dbReference>
<gene>
    <name evidence="7" type="ORF">GCM10022223_25330</name>
</gene>
<feature type="zinc finger region" description="dksA C4-type" evidence="4">
    <location>
        <begin position="140"/>
        <end position="164"/>
    </location>
</feature>
<keyword evidence="1" id="KW-0479">Metal-binding</keyword>
<proteinExistence type="predicted"/>
<keyword evidence="2" id="KW-0863">Zinc-finger</keyword>
<dbReference type="Proteomes" id="UP001501074">
    <property type="component" value="Unassembled WGS sequence"/>
</dbReference>
<evidence type="ECO:0000256" key="2">
    <source>
        <dbReference type="ARBA" id="ARBA00022771"/>
    </source>
</evidence>
<feature type="domain" description="Zinc finger DksA/TraR C4-type" evidence="6">
    <location>
        <begin position="135"/>
        <end position="166"/>
    </location>
</feature>
<evidence type="ECO:0000256" key="3">
    <source>
        <dbReference type="ARBA" id="ARBA00022833"/>
    </source>
</evidence>
<dbReference type="Pfam" id="PF01258">
    <property type="entry name" value="zf-dskA_traR"/>
    <property type="match status" value="1"/>
</dbReference>
<evidence type="ECO:0000313" key="7">
    <source>
        <dbReference type="EMBL" id="GAA3608258.1"/>
    </source>
</evidence>
<organism evidence="7 8">
    <name type="scientific">Kineosporia mesophila</name>
    <dbReference type="NCBI Taxonomy" id="566012"/>
    <lineage>
        <taxon>Bacteria</taxon>
        <taxon>Bacillati</taxon>
        <taxon>Actinomycetota</taxon>
        <taxon>Actinomycetes</taxon>
        <taxon>Kineosporiales</taxon>
        <taxon>Kineosporiaceae</taxon>
        <taxon>Kineosporia</taxon>
    </lineage>
</organism>
<reference evidence="8" key="1">
    <citation type="journal article" date="2019" name="Int. J. Syst. Evol. Microbiol.">
        <title>The Global Catalogue of Microorganisms (GCM) 10K type strain sequencing project: providing services to taxonomists for standard genome sequencing and annotation.</title>
        <authorList>
            <consortium name="The Broad Institute Genomics Platform"/>
            <consortium name="The Broad Institute Genome Sequencing Center for Infectious Disease"/>
            <person name="Wu L."/>
            <person name="Ma J."/>
        </authorList>
    </citation>
    <scope>NUCLEOTIDE SEQUENCE [LARGE SCALE GENOMIC DNA]</scope>
    <source>
        <strain evidence="8">JCM 16902</strain>
    </source>
</reference>
<comment type="caution">
    <text evidence="7">The sequence shown here is derived from an EMBL/GenBank/DDBJ whole genome shotgun (WGS) entry which is preliminary data.</text>
</comment>
<sequence>MRCHVVHLWPDRSSVVYTWYIRYRMYQVYTTQTCQRPPGTRSATLEGRRIPAPTALTEPLEILTAALRESTEALAALEKDHARMIEASLDSNADDEHDPEGATIAFEREQLTAALHRTRAARERIVEAMAELAAGRYGVCASCGLPIAVERLQARPLATTCINCANLGRG</sequence>
<evidence type="ECO:0000256" key="4">
    <source>
        <dbReference type="PROSITE-ProRule" id="PRU00510"/>
    </source>
</evidence>
<dbReference type="SUPFAM" id="SSF57716">
    <property type="entry name" value="Glucocorticoid receptor-like (DNA-binding domain)"/>
    <property type="match status" value="1"/>
</dbReference>
<keyword evidence="5" id="KW-0175">Coiled coil</keyword>
<keyword evidence="8" id="KW-1185">Reference proteome</keyword>